<reference evidence="1 2" key="1">
    <citation type="submission" date="2020-05" db="EMBL/GenBank/DDBJ databases">
        <title>Genomic Encyclopedia of Type Strains, Phase IV (KMG-V): Genome sequencing to study the core and pangenomes of soil and plant-associated prokaryotes.</title>
        <authorList>
            <person name="Whitman W."/>
        </authorList>
    </citation>
    <scope>NUCLEOTIDE SEQUENCE [LARGE SCALE GENOMIC DNA]</scope>
    <source>
        <strain evidence="1 2">C29</strain>
    </source>
</reference>
<dbReference type="InterPro" id="IPR006311">
    <property type="entry name" value="TAT_signal"/>
</dbReference>
<dbReference type="Pfam" id="PF11249">
    <property type="entry name" value="DUF3047"/>
    <property type="match status" value="1"/>
</dbReference>
<dbReference type="EMBL" id="JABSNM010000016">
    <property type="protein sequence ID" value="NRT57563.1"/>
    <property type="molecule type" value="Genomic_DNA"/>
</dbReference>
<comment type="caution">
    <text evidence="1">The sequence shown here is derived from an EMBL/GenBank/DDBJ whole genome shotgun (WGS) entry which is preliminary data.</text>
</comment>
<proteinExistence type="predicted"/>
<gene>
    <name evidence="1" type="ORF">HNQ01_003319</name>
</gene>
<evidence type="ECO:0000313" key="1">
    <source>
        <dbReference type="EMBL" id="NRT57563.1"/>
    </source>
</evidence>
<sequence length="284" mass="30751">MIRDLLDRDADGGAGAGATSRRRWLRLGAAALLAGVSRTPSARACDAPCTPPVLPAPVPAFSGCAAGAVLPPGWQPHRMRPDRLDTLYRVAADPLGGASVVAAHAERGATGLRCDLRREPGQFRDIEFSWRAETVPPEARCDDDTLDDCTARVVVAFDGDLSGLSLRELIFREQVELFTGQVLPHSMLMYVWDSQLPVGTVVRYPRSDSIRYLVVDSGPAAAGPWRHHRRDLVADYRQVFGREPGALRSLGVMTDSDDLGGAVEAWYGDIRLPWPGGGEDSRLA</sequence>
<dbReference type="RefSeq" id="WP_173806525.1">
    <property type="nucleotide sequence ID" value="NZ_JABSNM010000016.1"/>
</dbReference>
<dbReference type="Proteomes" id="UP001516061">
    <property type="component" value="Unassembled WGS sequence"/>
</dbReference>
<evidence type="ECO:0008006" key="3">
    <source>
        <dbReference type="Google" id="ProtNLM"/>
    </source>
</evidence>
<name>A0ABX2G832_9BURK</name>
<evidence type="ECO:0000313" key="2">
    <source>
        <dbReference type="Proteomes" id="UP001516061"/>
    </source>
</evidence>
<accession>A0ABX2G832</accession>
<dbReference type="PROSITE" id="PS51318">
    <property type="entry name" value="TAT"/>
    <property type="match status" value="1"/>
</dbReference>
<protein>
    <recommendedName>
        <fullName evidence="3">DUF3047 domain-containing protein</fullName>
    </recommendedName>
</protein>
<keyword evidence="2" id="KW-1185">Reference proteome</keyword>
<organism evidence="1 2">
    <name type="scientific">Sphaerotilus uruguayifluvii</name>
    <dbReference type="NCBI Taxonomy" id="2735897"/>
    <lineage>
        <taxon>Bacteria</taxon>
        <taxon>Pseudomonadati</taxon>
        <taxon>Pseudomonadota</taxon>
        <taxon>Betaproteobacteria</taxon>
        <taxon>Burkholderiales</taxon>
        <taxon>Sphaerotilaceae</taxon>
        <taxon>Sphaerotilus</taxon>
    </lineage>
</organism>
<dbReference type="InterPro" id="IPR021409">
    <property type="entry name" value="DUF3047"/>
</dbReference>